<sequence length="305" mass="31097">MGTGLYRDLPAFTAAVDTVFAAMGAAGDALRSDWLAAEPALSIHHFHRSQPLLFALDHALGRVLIDLGLRPAALLGHSVGELAAAALAGVFGLTDAVRIVLDRIGRLNGAPAGGMAAVAASRAEITPHLRPGVDIGALNAPRQTVIAGAREPLAAVLDALGAAGLRWAPVHSKAPFHSTVLRPLADASLPMLAALPARPPRIPMVSGYTAARLTDTEAVDPAYWARQPVDPVLFWPALGELVADGPDLLIECGPGQGLTTLARQLPKVRSGGCAVLSLLGPPSAGPGAEAGHFAAAVARLGLAGL</sequence>
<keyword evidence="4" id="KW-0808">Transferase</keyword>
<keyword evidence="5" id="KW-1185">Reference proteome</keyword>
<accession>A0A0F7FWK6</accession>
<evidence type="ECO:0000256" key="2">
    <source>
        <dbReference type="ARBA" id="ARBA00022553"/>
    </source>
</evidence>
<keyword evidence="2" id="KW-0597">Phosphoprotein</keyword>
<dbReference type="Gene3D" id="3.40.366.10">
    <property type="entry name" value="Malonyl-Coenzyme A Acyl Carrier Protein, domain 2"/>
    <property type="match status" value="1"/>
</dbReference>
<dbReference type="PANTHER" id="PTHR43775">
    <property type="entry name" value="FATTY ACID SYNTHASE"/>
    <property type="match status" value="1"/>
</dbReference>
<dbReference type="InterPro" id="IPR016036">
    <property type="entry name" value="Malonyl_transacylase_ACP-bd"/>
</dbReference>
<gene>
    <name evidence="4" type="ORF">SXIM_35590</name>
</gene>
<dbReference type="InterPro" id="IPR050091">
    <property type="entry name" value="PKS_NRPS_Biosynth_Enz"/>
</dbReference>
<feature type="domain" description="Malonyl-CoA:ACP transacylase (MAT)" evidence="3">
    <location>
        <begin position="1"/>
        <end position="283"/>
    </location>
</feature>
<evidence type="ECO:0000313" key="5">
    <source>
        <dbReference type="Proteomes" id="UP000034034"/>
    </source>
</evidence>
<keyword evidence="1" id="KW-0596">Phosphopantetheine</keyword>
<dbReference type="EMBL" id="CP009922">
    <property type="protein sequence ID" value="AKG44943.1"/>
    <property type="molecule type" value="Genomic_DNA"/>
</dbReference>
<dbReference type="SMART" id="SM00827">
    <property type="entry name" value="PKS_AT"/>
    <property type="match status" value="1"/>
</dbReference>
<dbReference type="GO" id="GO:0004312">
    <property type="term" value="F:fatty acid synthase activity"/>
    <property type="evidence" value="ECO:0007669"/>
    <property type="project" value="TreeGrafter"/>
</dbReference>
<organism evidence="4 5">
    <name type="scientific">Streptomyces xiamenensis</name>
    <dbReference type="NCBI Taxonomy" id="408015"/>
    <lineage>
        <taxon>Bacteria</taxon>
        <taxon>Bacillati</taxon>
        <taxon>Actinomycetota</taxon>
        <taxon>Actinomycetes</taxon>
        <taxon>Kitasatosporales</taxon>
        <taxon>Streptomycetaceae</taxon>
        <taxon>Streptomyces</taxon>
    </lineage>
</organism>
<proteinExistence type="predicted"/>
<dbReference type="PATRIC" id="fig|408015.6.peg.3607"/>
<dbReference type="STRING" id="408015.SXIM_35590"/>
<dbReference type="InterPro" id="IPR014043">
    <property type="entry name" value="Acyl_transferase_dom"/>
</dbReference>
<dbReference type="SUPFAM" id="SSF55048">
    <property type="entry name" value="Probable ACP-binding domain of malonyl-CoA ACP transacylase"/>
    <property type="match status" value="1"/>
</dbReference>
<reference evidence="4" key="1">
    <citation type="submission" date="2019-08" db="EMBL/GenBank/DDBJ databases">
        <title>Complete genome sequence of a mangrove-derived Streptomyces xiamenensis.</title>
        <authorList>
            <person name="Xu J."/>
        </authorList>
    </citation>
    <scope>NUCLEOTIDE SEQUENCE</scope>
    <source>
        <strain evidence="4">318</strain>
    </source>
</reference>
<dbReference type="KEGG" id="sxi:SXIM_35590"/>
<evidence type="ECO:0000259" key="3">
    <source>
        <dbReference type="SMART" id="SM00827"/>
    </source>
</evidence>
<evidence type="ECO:0000256" key="1">
    <source>
        <dbReference type="ARBA" id="ARBA00022450"/>
    </source>
</evidence>
<dbReference type="GO" id="GO:0006633">
    <property type="term" value="P:fatty acid biosynthetic process"/>
    <property type="evidence" value="ECO:0007669"/>
    <property type="project" value="TreeGrafter"/>
</dbReference>
<protein>
    <submittedName>
        <fullName evidence="4">Acyl transferase domain protein</fullName>
    </submittedName>
</protein>
<dbReference type="SUPFAM" id="SSF52151">
    <property type="entry name" value="FabD/lysophospholipase-like"/>
    <property type="match status" value="1"/>
</dbReference>
<dbReference type="Proteomes" id="UP000034034">
    <property type="component" value="Chromosome"/>
</dbReference>
<dbReference type="PANTHER" id="PTHR43775:SF37">
    <property type="entry name" value="SI:DKEY-61P9.11"/>
    <property type="match status" value="1"/>
</dbReference>
<dbReference type="HOGENOM" id="CLU_030558_3_0_11"/>
<evidence type="ECO:0000313" key="4">
    <source>
        <dbReference type="EMBL" id="AKG44943.1"/>
    </source>
</evidence>
<name>A0A0F7FWK6_9ACTN</name>
<dbReference type="InterPro" id="IPR016035">
    <property type="entry name" value="Acyl_Trfase/lysoPLipase"/>
</dbReference>
<dbReference type="InterPro" id="IPR001227">
    <property type="entry name" value="Ac_transferase_dom_sf"/>
</dbReference>
<dbReference type="Pfam" id="PF00698">
    <property type="entry name" value="Acyl_transf_1"/>
    <property type="match status" value="1"/>
</dbReference>
<dbReference type="AlphaFoldDB" id="A0A0F7FWK6"/>